<gene>
    <name evidence="13" type="ORF">ABIQ69_04375</name>
</gene>
<comment type="function">
    <text evidence="1">The phosphoenolpyruvate-dependent sugar phosphotransferase system (sugar PTS), a major carbohydrate active transport system, catalyzes the phosphorylation of incoming sugar substrates concomitantly with their translocation across the cell membrane. The enzyme II CmtAB PTS system is involved in D-mannitol transport.</text>
</comment>
<dbReference type="SUPFAM" id="SSF55804">
    <property type="entry name" value="Phoshotransferase/anion transport protein"/>
    <property type="match status" value="1"/>
</dbReference>
<evidence type="ECO:0000256" key="1">
    <source>
        <dbReference type="ARBA" id="ARBA00002434"/>
    </source>
</evidence>
<evidence type="ECO:0000256" key="2">
    <source>
        <dbReference type="ARBA" id="ARBA00014783"/>
    </source>
</evidence>
<evidence type="ECO:0000256" key="11">
    <source>
        <dbReference type="ARBA" id="ARBA00030962"/>
    </source>
</evidence>
<dbReference type="InterPro" id="IPR016152">
    <property type="entry name" value="PTrfase/Anion_transptr"/>
</dbReference>
<keyword evidence="7" id="KW-0598">Phosphotransferase system</keyword>
<evidence type="ECO:0000256" key="9">
    <source>
        <dbReference type="ARBA" id="ARBA00029908"/>
    </source>
</evidence>
<dbReference type="Pfam" id="PF00359">
    <property type="entry name" value="PTS_EIIA_2"/>
    <property type="match status" value="1"/>
</dbReference>
<organism evidence="13">
    <name type="scientific">Agromyces sp. G08B096</name>
    <dbReference type="NCBI Taxonomy" id="3156399"/>
    <lineage>
        <taxon>Bacteria</taxon>
        <taxon>Bacillati</taxon>
        <taxon>Actinomycetota</taxon>
        <taxon>Actinomycetes</taxon>
        <taxon>Micrococcales</taxon>
        <taxon>Microbacteriaceae</taxon>
        <taxon>Agromyces</taxon>
    </lineage>
</organism>
<dbReference type="PANTHER" id="PTHR30181">
    <property type="entry name" value="MANNITOL PERMEASE IIC COMPONENT"/>
    <property type="match status" value="1"/>
</dbReference>
<evidence type="ECO:0000256" key="7">
    <source>
        <dbReference type="ARBA" id="ARBA00022683"/>
    </source>
</evidence>
<dbReference type="PANTHER" id="PTHR30181:SF2">
    <property type="entry name" value="PTS SYSTEM MANNITOL-SPECIFIC EIICBA COMPONENT"/>
    <property type="match status" value="1"/>
</dbReference>
<keyword evidence="8" id="KW-0418">Kinase</keyword>
<accession>A0AAU7WBC5</accession>
<dbReference type="PROSITE" id="PS00372">
    <property type="entry name" value="PTS_EIIA_TYPE_2_HIS"/>
    <property type="match status" value="1"/>
</dbReference>
<proteinExistence type="predicted"/>
<dbReference type="GO" id="GO:0090563">
    <property type="term" value="F:protein-phosphocysteine-sugar phosphotransferase activity"/>
    <property type="evidence" value="ECO:0007669"/>
    <property type="project" value="TreeGrafter"/>
</dbReference>
<feature type="domain" description="PTS EIIA type-2" evidence="12">
    <location>
        <begin position="4"/>
        <end position="143"/>
    </location>
</feature>
<evidence type="ECO:0000256" key="10">
    <source>
        <dbReference type="ARBA" id="ARBA00030956"/>
    </source>
</evidence>
<dbReference type="GO" id="GO:0016301">
    <property type="term" value="F:kinase activity"/>
    <property type="evidence" value="ECO:0007669"/>
    <property type="project" value="UniProtKB-KW"/>
</dbReference>
<dbReference type="CDD" id="cd00211">
    <property type="entry name" value="PTS_IIA_fru"/>
    <property type="match status" value="1"/>
</dbReference>
<evidence type="ECO:0000256" key="3">
    <source>
        <dbReference type="ARBA" id="ARBA00022448"/>
    </source>
</evidence>
<dbReference type="InterPro" id="IPR002178">
    <property type="entry name" value="PTS_EIIA_type-2_dom"/>
</dbReference>
<dbReference type="InterPro" id="IPR050893">
    <property type="entry name" value="Sugar_PTS"/>
</dbReference>
<protein>
    <recommendedName>
        <fullName evidence="2">Mannitol-specific phosphotransferase enzyme IIA component</fullName>
    </recommendedName>
    <alternativeName>
        <fullName evidence="10">EIIA</fullName>
    </alternativeName>
    <alternativeName>
        <fullName evidence="11">EIII</fullName>
    </alternativeName>
    <alternativeName>
        <fullName evidence="9">PTS system mannitol-specific EIIA component</fullName>
    </alternativeName>
</protein>
<reference evidence="13" key="1">
    <citation type="submission" date="2024-05" db="EMBL/GenBank/DDBJ databases">
        <authorList>
            <person name="Yu L."/>
        </authorList>
    </citation>
    <scope>NUCLEOTIDE SEQUENCE</scope>
    <source>
        <strain evidence="13">G08B096</strain>
    </source>
</reference>
<dbReference type="GO" id="GO:0009401">
    <property type="term" value="P:phosphoenolpyruvate-dependent sugar phosphotransferase system"/>
    <property type="evidence" value="ECO:0007669"/>
    <property type="project" value="UniProtKB-KW"/>
</dbReference>
<keyword evidence="5 13" id="KW-0762">Sugar transport</keyword>
<name>A0AAU7WBC5_9MICO</name>
<evidence type="ECO:0000256" key="6">
    <source>
        <dbReference type="ARBA" id="ARBA00022679"/>
    </source>
</evidence>
<dbReference type="RefSeq" id="WP_350349173.1">
    <property type="nucleotide sequence ID" value="NZ_CP158374.1"/>
</dbReference>
<dbReference type="PROSITE" id="PS51094">
    <property type="entry name" value="PTS_EIIA_TYPE_2"/>
    <property type="match status" value="1"/>
</dbReference>
<keyword evidence="6" id="KW-0808">Transferase</keyword>
<dbReference type="GO" id="GO:0005886">
    <property type="term" value="C:plasma membrane"/>
    <property type="evidence" value="ECO:0007669"/>
    <property type="project" value="TreeGrafter"/>
</dbReference>
<keyword evidence="3" id="KW-0813">Transport</keyword>
<sequence length="145" mass="15589">MTEEILAPGAVRILDRVADRDAAIRQAGEILVEAGAVRPEYVDAMLEREASVSTYMGNLLAIPHGTNEAKDAILRSALSFVRYEEPVDWAGDEVRFVVGIAGIGDEHLEILSKIAIVFSDEDEVAGLLAAGSPDELRARLSAVND</sequence>
<evidence type="ECO:0000313" key="13">
    <source>
        <dbReference type="EMBL" id="XBX83166.1"/>
    </source>
</evidence>
<keyword evidence="4" id="KW-0597">Phosphoprotein</keyword>
<dbReference type="EMBL" id="CP158374">
    <property type="protein sequence ID" value="XBX83166.1"/>
    <property type="molecule type" value="Genomic_DNA"/>
</dbReference>
<evidence type="ECO:0000256" key="5">
    <source>
        <dbReference type="ARBA" id="ARBA00022597"/>
    </source>
</evidence>
<evidence type="ECO:0000256" key="4">
    <source>
        <dbReference type="ARBA" id="ARBA00022553"/>
    </source>
</evidence>
<dbReference type="Gene3D" id="3.40.930.10">
    <property type="entry name" value="Mannitol-specific EII, Chain A"/>
    <property type="match status" value="1"/>
</dbReference>
<dbReference type="AlphaFoldDB" id="A0AAU7WBC5"/>
<evidence type="ECO:0000256" key="8">
    <source>
        <dbReference type="ARBA" id="ARBA00022777"/>
    </source>
</evidence>
<evidence type="ECO:0000259" key="12">
    <source>
        <dbReference type="PROSITE" id="PS51094"/>
    </source>
</evidence>